<reference evidence="2" key="1">
    <citation type="journal article" date="2015" name="BMC Genomics">
        <title>Genomic and transcriptomic analysis of the endophytic fungus Pestalotiopsis fici reveals its lifestyle and high potential for synthesis of natural products.</title>
        <authorList>
            <person name="Wang X."/>
            <person name="Zhang X."/>
            <person name="Liu L."/>
            <person name="Xiang M."/>
            <person name="Wang W."/>
            <person name="Sun X."/>
            <person name="Che Y."/>
            <person name="Guo L."/>
            <person name="Liu G."/>
            <person name="Guo L."/>
            <person name="Wang C."/>
            <person name="Yin W.B."/>
            <person name="Stadler M."/>
            <person name="Zhang X."/>
            <person name="Liu X."/>
        </authorList>
    </citation>
    <scope>NUCLEOTIDE SEQUENCE [LARGE SCALE GENOMIC DNA]</scope>
    <source>
        <strain evidence="2">W106-1 / CGMCC3.15140</strain>
    </source>
</reference>
<organism evidence="1 2">
    <name type="scientific">Pestalotiopsis fici (strain W106-1 / CGMCC3.15140)</name>
    <dbReference type="NCBI Taxonomy" id="1229662"/>
    <lineage>
        <taxon>Eukaryota</taxon>
        <taxon>Fungi</taxon>
        <taxon>Dikarya</taxon>
        <taxon>Ascomycota</taxon>
        <taxon>Pezizomycotina</taxon>
        <taxon>Sordariomycetes</taxon>
        <taxon>Xylariomycetidae</taxon>
        <taxon>Amphisphaeriales</taxon>
        <taxon>Sporocadaceae</taxon>
        <taxon>Pestalotiopsis</taxon>
    </lineage>
</organism>
<dbReference type="eggNOG" id="ENOG502TA39">
    <property type="taxonomic scope" value="Eukaryota"/>
</dbReference>
<sequence length="397" mass="45371">MAEWSIGVPSPSPLGPSCSGVFIGPNEQEALYYFETIFARWAPKTFIWSACAVLLSKATNDAVLIHLLFAGCMRELVYRGKNQSLSHLADFHFREGSRLLIDRLRSPDIDHAHSLMAFWLLQLYYRAHWDEKGLVSMQRLSASMATYAKQHQLLRKLRESCNHEGETNPSPHSIPLTDRAVMCQFLIFVVYEDVSPDAGVGAGNLSKLVLSDENSMRAVFAHSRNGSAAFFRDRYPPEELLDDIERSKPLELIMRSNILLYKANEAVKDILNGVELLQNLLPQIHALKIEYSGLFLLADTLCGKNPKMLITTLQAMAIYYALWVHVLDSIACLSTSYSRAQEFDEAQGGLRRWIFQLFNFDSNVFRWRWRWPANVALATTTDEIHRDWLLQKRDKDI</sequence>
<evidence type="ECO:0008006" key="3">
    <source>
        <dbReference type="Google" id="ProtNLM"/>
    </source>
</evidence>
<evidence type="ECO:0000313" key="1">
    <source>
        <dbReference type="EMBL" id="ETS79285.1"/>
    </source>
</evidence>
<gene>
    <name evidence="1" type="ORF">PFICI_09138</name>
</gene>
<dbReference type="OrthoDB" id="4356994at2759"/>
<accession>W3WZM0</accession>
<dbReference type="Proteomes" id="UP000030651">
    <property type="component" value="Unassembled WGS sequence"/>
</dbReference>
<name>W3WZM0_PESFW</name>
<proteinExistence type="predicted"/>
<dbReference type="EMBL" id="KI912114">
    <property type="protein sequence ID" value="ETS79285.1"/>
    <property type="molecule type" value="Genomic_DNA"/>
</dbReference>
<dbReference type="GeneID" id="19274151"/>
<dbReference type="RefSeq" id="XP_007835910.1">
    <property type="nucleotide sequence ID" value="XM_007837719.1"/>
</dbReference>
<dbReference type="HOGENOM" id="CLU_694653_0_0_1"/>
<keyword evidence="2" id="KW-1185">Reference proteome</keyword>
<evidence type="ECO:0000313" key="2">
    <source>
        <dbReference type="Proteomes" id="UP000030651"/>
    </source>
</evidence>
<dbReference type="InParanoid" id="W3WZM0"/>
<dbReference type="KEGG" id="pfy:PFICI_09138"/>
<protein>
    <recommendedName>
        <fullName evidence="3">Transcription factor domain-containing protein</fullName>
    </recommendedName>
</protein>
<dbReference type="AlphaFoldDB" id="W3WZM0"/>